<dbReference type="InterPro" id="IPR028011">
    <property type="entry name" value="DUF4476"/>
</dbReference>
<gene>
    <name evidence="2" type="ORF">CCAND38_10035</name>
</gene>
<evidence type="ECO:0000313" key="3">
    <source>
        <dbReference type="Proteomes" id="UP000045051"/>
    </source>
</evidence>
<dbReference type="Proteomes" id="UP000045051">
    <property type="component" value="Unassembled WGS sequence"/>
</dbReference>
<dbReference type="AlphaFoldDB" id="A0A0B7HWW1"/>
<dbReference type="EMBL" id="CDOI01000001">
    <property type="protein sequence ID" value="CEN43089.1"/>
    <property type="molecule type" value="Genomic_DNA"/>
</dbReference>
<sequence length="268" mass="32515">MAYKKRIIMRKIFYATIILLPFVVKAQEIGSAGRWLQNENRRSEATDRYIPSNLSYRWEMTYDLGYAEVFIRIPESGRFTLQLGEQEITNSNGMFRFFDVPAINQELSIYYGRRLVYRVTITPRDNTRMVLDFFSRRGLFLLEEVNLNNVREIHYGRRWNDVWNHSYGRRNNILDFNDFLRMFEQQMFDKDKLKFFRMENGNSSFTTAQVGELMKRLSFDENRLILAKEAYDCVIDRELYYQLYDMFQFRRTANEFSDFLTNRRSLRR</sequence>
<accession>A0A0B7HWW1</accession>
<protein>
    <recommendedName>
        <fullName evidence="1">DUF4476 domain-containing protein</fullName>
    </recommendedName>
</protein>
<keyword evidence="3" id="KW-1185">Reference proteome</keyword>
<organism evidence="2 3">
    <name type="scientific">Capnocytophaga canis</name>
    <dbReference type="NCBI Taxonomy" id="1848903"/>
    <lineage>
        <taxon>Bacteria</taxon>
        <taxon>Pseudomonadati</taxon>
        <taxon>Bacteroidota</taxon>
        <taxon>Flavobacteriia</taxon>
        <taxon>Flavobacteriales</taxon>
        <taxon>Flavobacteriaceae</taxon>
        <taxon>Capnocytophaga</taxon>
    </lineage>
</organism>
<evidence type="ECO:0000259" key="1">
    <source>
        <dbReference type="Pfam" id="PF14771"/>
    </source>
</evidence>
<feature type="domain" description="DUF4476" evidence="1">
    <location>
        <begin position="175"/>
        <end position="260"/>
    </location>
</feature>
<name>A0A0B7HWW1_9FLAO</name>
<proteinExistence type="predicted"/>
<dbReference type="Pfam" id="PF14771">
    <property type="entry name" value="DUF4476"/>
    <property type="match status" value="1"/>
</dbReference>
<evidence type="ECO:0000313" key="2">
    <source>
        <dbReference type="EMBL" id="CEN43089.1"/>
    </source>
</evidence>
<reference evidence="2 3" key="1">
    <citation type="submission" date="2015-01" db="EMBL/GenBank/DDBJ databases">
        <authorList>
            <person name="Xiang T."/>
            <person name="Song Y."/>
            <person name="Huang L."/>
            <person name="Wang B."/>
            <person name="Wu P."/>
        </authorList>
    </citation>
    <scope>NUCLEOTIDE SEQUENCE [LARGE SCALE GENOMIC DNA]</scope>
    <source>
        <strain evidence="2 3">CcD38</strain>
    </source>
</reference>